<evidence type="ECO:0000313" key="2">
    <source>
        <dbReference type="Proteomes" id="UP000510888"/>
    </source>
</evidence>
<protein>
    <submittedName>
        <fullName evidence="1">Uncharacterized protein</fullName>
    </submittedName>
</protein>
<accession>A0A7I8BIY6</accession>
<gene>
    <name evidence="1" type="ORF">PPGU16_17510</name>
</gene>
<organism evidence="1 2">
    <name type="scientific">Paraburkholderia largidicola</name>
    <dbReference type="NCBI Taxonomy" id="3014751"/>
    <lineage>
        <taxon>Bacteria</taxon>
        <taxon>Pseudomonadati</taxon>
        <taxon>Pseudomonadota</taxon>
        <taxon>Betaproteobacteria</taxon>
        <taxon>Burkholderiales</taxon>
        <taxon>Burkholderiaceae</taxon>
        <taxon>Paraburkholderia</taxon>
    </lineage>
</organism>
<sequence length="229" mass="24661">MASPFTISVASNAAAVARGLSDIERKQLPFAIAQTITAVARLAAKAEKDAMPKIFDRPTPFTVNSVAVKGATKSNPEAVVYIKDIAAAYLAPYEFGGTHKLIGSGKTWLNPKDLTLLNKYGNLSTTTLNRLKGRPDIFVGTIKTRSGESIGGVWQRPAPTKVVRTPGAKTKALRGQNQSGHLKLLIRFGDAKPVRQHLEFGSRAQAVVQRAFPVEFGKALAKAVATRRR</sequence>
<dbReference type="RefSeq" id="WP_180719676.1">
    <property type="nucleotide sequence ID" value="NZ_AP023174.1"/>
</dbReference>
<dbReference type="KEGG" id="plad:PPGU16_17510"/>
<dbReference type="EMBL" id="AP023174">
    <property type="protein sequence ID" value="BCF88684.1"/>
    <property type="molecule type" value="Genomic_DNA"/>
</dbReference>
<dbReference type="AlphaFoldDB" id="A0A7I8BIY6"/>
<evidence type="ECO:0000313" key="1">
    <source>
        <dbReference type="EMBL" id="BCF88684.1"/>
    </source>
</evidence>
<keyword evidence="2" id="KW-1185">Reference proteome</keyword>
<name>A0A7I8BIY6_9BURK</name>
<dbReference type="Proteomes" id="UP000510888">
    <property type="component" value="Chromosome 1"/>
</dbReference>
<proteinExistence type="predicted"/>
<reference evidence="1 2" key="1">
    <citation type="journal article" date="2020" name="Genes (Basel)">
        <title>Genomic Comparison of Insect Gut Symbionts from Divergent Burkholderia Subclades.</title>
        <authorList>
            <person name="Takeshita K."/>
            <person name="Kikuchi Y."/>
        </authorList>
    </citation>
    <scope>NUCLEOTIDE SEQUENCE [LARGE SCALE GENOMIC DNA]</scope>
    <source>
        <strain evidence="1 2">PGU16</strain>
    </source>
</reference>